<evidence type="ECO:0000313" key="1">
    <source>
        <dbReference type="EMBL" id="AOV00535.1"/>
    </source>
</evidence>
<dbReference type="Proteomes" id="UP000095607">
    <property type="component" value="Chromosome"/>
</dbReference>
<reference evidence="1 2" key="1">
    <citation type="submission" date="2016-09" db="EMBL/GenBank/DDBJ databases">
        <title>Complete genome sequence of Deltia acidovorans CM13 isolated from murine proximal colonic tissue.</title>
        <authorList>
            <person name="Saffarian A."/>
        </authorList>
    </citation>
    <scope>NUCLEOTIDE SEQUENCE [LARGE SCALE GENOMIC DNA]</scope>
    <source>
        <strain evidence="1 2">CM13</strain>
    </source>
</reference>
<organism evidence="1 2">
    <name type="scientific">Delftia tsuruhatensis</name>
    <dbReference type="NCBI Taxonomy" id="180282"/>
    <lineage>
        <taxon>Bacteria</taxon>
        <taxon>Pseudomonadati</taxon>
        <taxon>Pseudomonadota</taxon>
        <taxon>Betaproteobacteria</taxon>
        <taxon>Burkholderiales</taxon>
        <taxon>Comamonadaceae</taxon>
        <taxon>Delftia</taxon>
    </lineage>
</organism>
<keyword evidence="2" id="KW-1185">Reference proteome</keyword>
<proteinExistence type="predicted"/>
<name>A0ABM6DZZ7_9BURK</name>
<dbReference type="EMBL" id="CP017420">
    <property type="protein sequence ID" value="AOV00535.1"/>
    <property type="molecule type" value="Genomic_DNA"/>
</dbReference>
<sequence length="80" mass="9150">MLEMTEAQRLFFKTQGQLLATNTAVHALIQILSPEQRQAFLTVYALEIEAMQTSCLPQPLPEEYFQGFEEESRQLQDTAS</sequence>
<accession>A0ABM6DZZ7</accession>
<protein>
    <submittedName>
        <fullName evidence="1">Uncharacterized protein</fullName>
    </submittedName>
</protein>
<evidence type="ECO:0000313" key="2">
    <source>
        <dbReference type="Proteomes" id="UP000095607"/>
    </source>
</evidence>
<gene>
    <name evidence="1" type="ORF">BI380_03770</name>
</gene>